<dbReference type="AlphaFoldDB" id="M6CJ29"/>
<organism evidence="1 2">
    <name type="scientific">Leptospira alstonii serovar Sichuan str. 79601</name>
    <dbReference type="NCBI Taxonomy" id="1218565"/>
    <lineage>
        <taxon>Bacteria</taxon>
        <taxon>Pseudomonadati</taxon>
        <taxon>Spirochaetota</taxon>
        <taxon>Spirochaetia</taxon>
        <taxon>Leptospirales</taxon>
        <taxon>Leptospiraceae</taxon>
        <taxon>Leptospira</taxon>
    </lineage>
</organism>
<comment type="caution">
    <text evidence="1">The sequence shown here is derived from an EMBL/GenBank/DDBJ whole genome shotgun (WGS) entry which is preliminary data.</text>
</comment>
<name>M6CJ29_9LEPT</name>
<dbReference type="Proteomes" id="UP000011988">
    <property type="component" value="Unassembled WGS sequence"/>
</dbReference>
<reference evidence="1 2" key="1">
    <citation type="submission" date="2013-01" db="EMBL/GenBank/DDBJ databases">
        <authorList>
            <person name="Harkins D.M."/>
            <person name="Durkin A.S."/>
            <person name="Brinkac L.M."/>
            <person name="Haft D.H."/>
            <person name="Selengut J.D."/>
            <person name="Sanka R."/>
            <person name="DePew J."/>
            <person name="Purushe J."/>
            <person name="Galloway R.L."/>
            <person name="Vinetz J.M."/>
            <person name="Sutton G.G."/>
            <person name="Nierman W.C."/>
            <person name="Fouts D.E."/>
        </authorList>
    </citation>
    <scope>NUCLEOTIDE SEQUENCE [LARGE SCALE GENOMIC DNA]</scope>
    <source>
        <strain evidence="1 2">79601</strain>
    </source>
</reference>
<evidence type="ECO:0000313" key="2">
    <source>
        <dbReference type="Proteomes" id="UP000011988"/>
    </source>
</evidence>
<evidence type="ECO:0000313" key="1">
    <source>
        <dbReference type="EMBL" id="EMJ91882.1"/>
    </source>
</evidence>
<proteinExistence type="predicted"/>
<dbReference type="EMBL" id="ANIK01000095">
    <property type="protein sequence ID" value="EMJ91882.1"/>
    <property type="molecule type" value="Genomic_DNA"/>
</dbReference>
<sequence>MTMDGIHPGVFAANTSGGITGSDYENVLTFPFVRNTFKIVGMYKLTSVSKKPEV</sequence>
<protein>
    <submittedName>
        <fullName evidence="1">Uncharacterized protein</fullName>
    </submittedName>
</protein>
<gene>
    <name evidence="1" type="ORF">LEP1GSC194_4164</name>
</gene>
<dbReference type="PATRIC" id="fig|1218565.3.peg.3843"/>
<accession>M6CJ29</accession>